<reference evidence="4" key="2">
    <citation type="submission" date="2021-04" db="EMBL/GenBank/DDBJ databases">
        <authorList>
            <person name="Gilroy R."/>
        </authorList>
    </citation>
    <scope>NUCLEOTIDE SEQUENCE</scope>
    <source>
        <strain evidence="4">ChiHejej3B27-2180</strain>
    </source>
</reference>
<reference evidence="4" key="1">
    <citation type="journal article" date="2021" name="PeerJ">
        <title>Extensive microbial diversity within the chicken gut microbiome revealed by metagenomics and culture.</title>
        <authorList>
            <person name="Gilroy R."/>
            <person name="Ravi A."/>
            <person name="Getino M."/>
            <person name="Pursley I."/>
            <person name="Horton D.L."/>
            <person name="Alikhan N.F."/>
            <person name="Baker D."/>
            <person name="Gharbi K."/>
            <person name="Hall N."/>
            <person name="Watson M."/>
            <person name="Adriaenssens E.M."/>
            <person name="Foster-Nyarko E."/>
            <person name="Jarju S."/>
            <person name="Secka A."/>
            <person name="Antonio M."/>
            <person name="Oren A."/>
            <person name="Chaudhuri R.R."/>
            <person name="La Ragione R."/>
            <person name="Hildebrand F."/>
            <person name="Pallen M.J."/>
        </authorList>
    </citation>
    <scope>NUCLEOTIDE SEQUENCE</scope>
    <source>
        <strain evidence="4">ChiHejej3B27-2180</strain>
    </source>
</reference>
<dbReference type="InterPro" id="IPR025266">
    <property type="entry name" value="TerB_N"/>
</dbReference>
<evidence type="ECO:0000313" key="5">
    <source>
        <dbReference type="Proteomes" id="UP000886878"/>
    </source>
</evidence>
<dbReference type="AlphaFoldDB" id="A0A9D1QR82"/>
<feature type="compositionally biased region" description="Polar residues" evidence="1">
    <location>
        <begin position="530"/>
        <end position="569"/>
    </location>
</feature>
<evidence type="ECO:0000256" key="1">
    <source>
        <dbReference type="SAM" id="MobiDB-lite"/>
    </source>
</evidence>
<feature type="region of interest" description="Disordered" evidence="1">
    <location>
        <begin position="530"/>
        <end position="573"/>
    </location>
</feature>
<comment type="caution">
    <text evidence="4">The sequence shown here is derived from an EMBL/GenBank/DDBJ whole genome shotgun (WGS) entry which is preliminary data.</text>
</comment>
<dbReference type="Proteomes" id="UP000886878">
    <property type="component" value="Unassembled WGS sequence"/>
</dbReference>
<dbReference type="EMBL" id="DXGK01000082">
    <property type="protein sequence ID" value="HIW70536.1"/>
    <property type="molecule type" value="Genomic_DNA"/>
</dbReference>
<accession>A0A9D1QR82</accession>
<name>A0A9D1QR82_9LACO</name>
<gene>
    <name evidence="4" type="ORF">H9876_04055</name>
</gene>
<dbReference type="Pfam" id="PF15615">
    <property type="entry name" value="TerB_C"/>
    <property type="match status" value="1"/>
</dbReference>
<evidence type="ECO:0000259" key="3">
    <source>
        <dbReference type="Pfam" id="PF15615"/>
    </source>
</evidence>
<dbReference type="InterPro" id="IPR028932">
    <property type="entry name" value="TerB-C"/>
</dbReference>
<feature type="domain" description="TerB N-terminal" evidence="2">
    <location>
        <begin position="144"/>
        <end position="328"/>
    </location>
</feature>
<feature type="domain" description="TerB-C" evidence="3">
    <location>
        <begin position="478"/>
        <end position="643"/>
    </location>
</feature>
<sequence>MDKTSLAAYLLNKYGQRLMTVKRKEISVTTAMVRNDFNPWLMFYTNKEDDPHAMAGTDGELDIKCGALSAMLLKIPVFFQPSLTTDPGWVGVLISDKNGRIIKDLVDSAWSEQGRGRRTIQYIDLTDRNDEENEYQPEFITGRPTNAQKKPEAPLPIQLRKMKESYNYQIPLAQRQEVNFYRQGQMVSDYEDDYDDFTELYRTQPDYHGLTNNQLRTYFALRTKWRKKDFPPYRKGMGGYLILYASELVNCIGCGSPTEAFDQLRRVLNHYQTHLGPGVNINRLAQEMVLYYGLDHRRAALVFKDELAEDLRMHTFLYPEKHSPKELLAAFGEISPDYQKARLYKEKPTEYTELFTLIWQQIIAEKERSGYDFVGLSLAVSTKMTSGDCFAGLIFDDRLHSDRVYQLDSLRSYRIIQRQYNSSELYNFYPIKAEIKKLFREVDRATRIAFHLGRPLKERPVDPQIKDAIQRGLTAFHHQQEAAKVKRVPIHLDNLDQIRDDAAVTQDQLLTEEEVDDGPILVDPENVSRETFSLDNPADNDQQSGDDQPTVASKPSEQAPSNQEVSADQPTGDLPDLTADEWFFLSALINHQPYEAHLKKHFLMASLVADSINDKLMDEIGDTVIEFDENDQPQIIKDYLTDIQDLLKKKEE</sequence>
<dbReference type="Pfam" id="PF13208">
    <property type="entry name" value="TerB_N"/>
    <property type="match status" value="1"/>
</dbReference>
<evidence type="ECO:0000259" key="2">
    <source>
        <dbReference type="Pfam" id="PF13208"/>
    </source>
</evidence>
<proteinExistence type="predicted"/>
<protein>
    <submittedName>
        <fullName evidence="4">TerB N-terminal domain-containing protein</fullName>
    </submittedName>
</protein>
<evidence type="ECO:0000313" key="4">
    <source>
        <dbReference type="EMBL" id="HIW70536.1"/>
    </source>
</evidence>
<organism evidence="4 5">
    <name type="scientific">Candidatus Limosilactobacillus merdipullorum</name>
    <dbReference type="NCBI Taxonomy" id="2838653"/>
    <lineage>
        <taxon>Bacteria</taxon>
        <taxon>Bacillati</taxon>
        <taxon>Bacillota</taxon>
        <taxon>Bacilli</taxon>
        <taxon>Lactobacillales</taxon>
        <taxon>Lactobacillaceae</taxon>
        <taxon>Limosilactobacillus</taxon>
    </lineage>
</organism>